<protein>
    <submittedName>
        <fullName evidence="1">Uncharacterized protein</fullName>
    </submittedName>
</protein>
<sequence>MTTIAWDGIYLAADSQSTRDFPGTGHCEHCNESLSKTVNSVRKILIPLAKDNVFFREQKLIAVSGAGDSGFVGLYRMGLINNVPLGTIFTMASELHKNKANTPTAVLLVVTDVAVWEVKHTKFQARAEEITQVPYAIGTGDAAAMLAMKRLGLTAMAAVGCAIDVDPFSGGEVSYVSCRDEVSSKVQKYKWTPEDIDEFFQ</sequence>
<dbReference type="OrthoDB" id="13750at10239"/>
<name>A0A1Y0SVL6_9CAUD</name>
<keyword evidence="2" id="KW-1185">Reference proteome</keyword>
<organism evidence="1 2">
    <name type="scientific">Pseudomonas phage Noxifer</name>
    <dbReference type="NCBI Taxonomy" id="2006684"/>
    <lineage>
        <taxon>Viruses</taxon>
        <taxon>Duplodnaviria</taxon>
        <taxon>Heunggongvirae</taxon>
        <taxon>Uroviricota</taxon>
        <taxon>Caudoviricetes</taxon>
        <taxon>Chimalliviridae</taxon>
        <taxon>Noxifervirus</taxon>
        <taxon>Noxifervirus noxifer</taxon>
    </lineage>
</organism>
<reference evidence="1 2" key="1">
    <citation type="submission" date="2017-05" db="EMBL/GenBank/DDBJ databases">
        <authorList>
            <person name="Song R."/>
            <person name="Chenine A.L."/>
            <person name="Ruprecht R.M."/>
        </authorList>
    </citation>
    <scope>NUCLEOTIDE SEQUENCE [LARGE SCALE GENOMIC DNA]</scope>
</reference>
<gene>
    <name evidence="1" type="ORF">NOXIFER_305</name>
</gene>
<accession>A0A1Y0SVL6</accession>
<evidence type="ECO:0000313" key="2">
    <source>
        <dbReference type="Proteomes" id="UP000224829"/>
    </source>
</evidence>
<evidence type="ECO:0000313" key="1">
    <source>
        <dbReference type="EMBL" id="ARV77470.1"/>
    </source>
</evidence>
<dbReference type="Proteomes" id="UP000224829">
    <property type="component" value="Segment"/>
</dbReference>
<proteinExistence type="predicted"/>
<dbReference type="EMBL" id="MF063068">
    <property type="protein sequence ID" value="ARV77470.1"/>
    <property type="molecule type" value="Genomic_DNA"/>
</dbReference>